<organism evidence="1 2">
    <name type="scientific">Rhodococcus opacus (strain B4)</name>
    <dbReference type="NCBI Taxonomy" id="632772"/>
    <lineage>
        <taxon>Bacteria</taxon>
        <taxon>Bacillati</taxon>
        <taxon>Actinomycetota</taxon>
        <taxon>Actinomycetes</taxon>
        <taxon>Mycobacteriales</taxon>
        <taxon>Nocardiaceae</taxon>
        <taxon>Rhodococcus</taxon>
    </lineage>
</organism>
<accession>C1AXM3</accession>
<reference evidence="1 2" key="1">
    <citation type="submission" date="2009-03" db="EMBL/GenBank/DDBJ databases">
        <title>Comparison of the complete genome sequences of Rhodococcus erythropolis PR4 and Rhodococcus opacus B4.</title>
        <authorList>
            <person name="Takarada H."/>
            <person name="Sekine M."/>
            <person name="Hosoyama A."/>
            <person name="Yamada R."/>
            <person name="Fujisawa T."/>
            <person name="Omata S."/>
            <person name="Shimizu A."/>
            <person name="Tsukatani N."/>
            <person name="Tanikawa S."/>
            <person name="Fujita N."/>
            <person name="Harayama S."/>
        </authorList>
    </citation>
    <scope>NUCLEOTIDE SEQUENCE [LARGE SCALE GENOMIC DNA]</scope>
    <source>
        <strain evidence="1 2">B4</strain>
    </source>
</reference>
<dbReference type="PATRIC" id="fig|632772.20.peg.1560"/>
<sequence length="78" mass="8419">MLRNHCTALGTDYDAIEKTVMFPLDPGAGGQNLDTLLGQLEDLAKLGVTHVHGWVPQVASITPLEILGERVVPVIADW</sequence>
<dbReference type="KEGG" id="rop:ROP_14800"/>
<name>C1AXM3_RHOOB</name>
<evidence type="ECO:0000313" key="2">
    <source>
        <dbReference type="Proteomes" id="UP000002212"/>
    </source>
</evidence>
<gene>
    <name evidence="1" type="ordered locus">ROP_14800</name>
</gene>
<dbReference type="HOGENOM" id="CLU_2619701_0_0_11"/>
<evidence type="ECO:0000313" key="1">
    <source>
        <dbReference type="EMBL" id="BAH49727.1"/>
    </source>
</evidence>
<dbReference type="EMBL" id="AP011115">
    <property type="protein sequence ID" value="BAH49727.1"/>
    <property type="molecule type" value="Genomic_DNA"/>
</dbReference>
<protein>
    <recommendedName>
        <fullName evidence="3">Luciferase-like domain-containing protein</fullName>
    </recommendedName>
</protein>
<dbReference type="AlphaFoldDB" id="C1AXM3"/>
<dbReference type="Proteomes" id="UP000002212">
    <property type="component" value="Chromosome"/>
</dbReference>
<proteinExistence type="predicted"/>
<evidence type="ECO:0008006" key="3">
    <source>
        <dbReference type="Google" id="ProtNLM"/>
    </source>
</evidence>
<dbReference type="STRING" id="632772.ROP_14800"/>